<name>A0A9D1S8P8_9FIRM</name>
<evidence type="ECO:0000313" key="11">
    <source>
        <dbReference type="EMBL" id="HIU51066.1"/>
    </source>
</evidence>
<dbReference type="SUPFAM" id="SSF63562">
    <property type="entry name" value="RPB6/omega subunit-like"/>
    <property type="match status" value="1"/>
</dbReference>
<reference evidence="11" key="2">
    <citation type="journal article" date="2021" name="PeerJ">
        <title>Extensive microbial diversity within the chicken gut microbiome revealed by metagenomics and culture.</title>
        <authorList>
            <person name="Gilroy R."/>
            <person name="Ravi A."/>
            <person name="Getino M."/>
            <person name="Pursley I."/>
            <person name="Horton D.L."/>
            <person name="Alikhan N.F."/>
            <person name="Baker D."/>
            <person name="Gharbi K."/>
            <person name="Hall N."/>
            <person name="Watson M."/>
            <person name="Adriaenssens E.M."/>
            <person name="Foster-Nyarko E."/>
            <person name="Jarju S."/>
            <person name="Secka A."/>
            <person name="Antonio M."/>
            <person name="Oren A."/>
            <person name="Chaudhuri R.R."/>
            <person name="La Ragione R."/>
            <person name="Hildebrand F."/>
            <person name="Pallen M.J."/>
        </authorList>
    </citation>
    <scope>NUCLEOTIDE SEQUENCE</scope>
    <source>
        <strain evidence="11">CHK195-15760</strain>
    </source>
</reference>
<dbReference type="EC" id="2.7.7.6" evidence="2 10"/>
<dbReference type="InterPro" id="IPR006110">
    <property type="entry name" value="Pol_omega/Rpo6/RPB6"/>
</dbReference>
<evidence type="ECO:0000256" key="10">
    <source>
        <dbReference type="HAMAP-Rule" id="MF_00366"/>
    </source>
</evidence>
<keyword evidence="7 10" id="KW-0804">Transcription</keyword>
<dbReference type="InterPro" id="IPR003716">
    <property type="entry name" value="DNA-dir_RNA_pol_omega"/>
</dbReference>
<dbReference type="Proteomes" id="UP000824093">
    <property type="component" value="Unassembled WGS sequence"/>
</dbReference>
<evidence type="ECO:0000256" key="1">
    <source>
        <dbReference type="ARBA" id="ARBA00006711"/>
    </source>
</evidence>
<dbReference type="GO" id="GO:0003677">
    <property type="term" value="F:DNA binding"/>
    <property type="evidence" value="ECO:0007669"/>
    <property type="project" value="UniProtKB-UniRule"/>
</dbReference>
<keyword evidence="6 10" id="KW-0548">Nucleotidyltransferase</keyword>
<organism evidence="11 12">
    <name type="scientific">Candidatus Merdicola faecigallinarum</name>
    <dbReference type="NCBI Taxonomy" id="2840862"/>
    <lineage>
        <taxon>Bacteria</taxon>
        <taxon>Bacillati</taxon>
        <taxon>Bacillota</taxon>
        <taxon>Clostridia</taxon>
        <taxon>Candidatus Merdicola</taxon>
    </lineage>
</organism>
<evidence type="ECO:0000256" key="2">
    <source>
        <dbReference type="ARBA" id="ARBA00012418"/>
    </source>
</evidence>
<dbReference type="EMBL" id="DVNH01000003">
    <property type="protein sequence ID" value="HIU51066.1"/>
    <property type="molecule type" value="Genomic_DNA"/>
</dbReference>
<dbReference type="Pfam" id="PF01192">
    <property type="entry name" value="RNA_pol_Rpb6"/>
    <property type="match status" value="1"/>
</dbReference>
<dbReference type="AlphaFoldDB" id="A0A9D1S8P8"/>
<comment type="subunit">
    <text evidence="10">The RNAP catalytic core consists of 2 alpha, 1 beta, 1 beta' and 1 omega subunit. When a sigma factor is associated with the core the holoenzyme is formed, which can initiate transcription.</text>
</comment>
<evidence type="ECO:0000256" key="3">
    <source>
        <dbReference type="ARBA" id="ARBA00013725"/>
    </source>
</evidence>
<comment type="function">
    <text evidence="10">Promotes RNA polymerase assembly. Latches the N- and C-terminal regions of the beta' subunit thereby facilitating its interaction with the beta and alpha subunits.</text>
</comment>
<accession>A0A9D1S8P8</accession>
<evidence type="ECO:0000256" key="7">
    <source>
        <dbReference type="ARBA" id="ARBA00023163"/>
    </source>
</evidence>
<evidence type="ECO:0000256" key="9">
    <source>
        <dbReference type="ARBA" id="ARBA00048552"/>
    </source>
</evidence>
<keyword evidence="5 10" id="KW-0808">Transferase</keyword>
<proteinExistence type="inferred from homology"/>
<sequence length="63" mass="6873">MIVKPSVTELLKKVENRYALVIMAAKRARQIAAGGEVYTKVKEESPVTLAVNEIAEGKVTKVC</sequence>
<dbReference type="GO" id="GO:0006351">
    <property type="term" value="P:DNA-templated transcription"/>
    <property type="evidence" value="ECO:0007669"/>
    <property type="project" value="UniProtKB-UniRule"/>
</dbReference>
<evidence type="ECO:0000256" key="6">
    <source>
        <dbReference type="ARBA" id="ARBA00022695"/>
    </source>
</evidence>
<keyword evidence="4 10" id="KW-0240">DNA-directed RNA polymerase</keyword>
<evidence type="ECO:0000313" key="12">
    <source>
        <dbReference type="Proteomes" id="UP000824093"/>
    </source>
</evidence>
<evidence type="ECO:0000256" key="4">
    <source>
        <dbReference type="ARBA" id="ARBA00022478"/>
    </source>
</evidence>
<comment type="caution">
    <text evidence="11">The sequence shown here is derived from an EMBL/GenBank/DDBJ whole genome shotgun (WGS) entry which is preliminary data.</text>
</comment>
<comment type="similarity">
    <text evidence="1 10">Belongs to the RNA polymerase subunit omega family.</text>
</comment>
<dbReference type="PANTHER" id="PTHR34476:SF1">
    <property type="entry name" value="DNA-DIRECTED RNA POLYMERASE SUBUNIT OMEGA"/>
    <property type="match status" value="1"/>
</dbReference>
<dbReference type="InterPro" id="IPR036161">
    <property type="entry name" value="RPB6/omega-like_sf"/>
</dbReference>
<dbReference type="NCBIfam" id="TIGR00690">
    <property type="entry name" value="rpoZ"/>
    <property type="match status" value="1"/>
</dbReference>
<evidence type="ECO:0000256" key="5">
    <source>
        <dbReference type="ARBA" id="ARBA00022679"/>
    </source>
</evidence>
<gene>
    <name evidence="10" type="primary">rpoZ</name>
    <name evidence="11" type="ORF">IAB70_00310</name>
</gene>
<dbReference type="GO" id="GO:0000428">
    <property type="term" value="C:DNA-directed RNA polymerase complex"/>
    <property type="evidence" value="ECO:0007669"/>
    <property type="project" value="UniProtKB-KW"/>
</dbReference>
<protein>
    <recommendedName>
        <fullName evidence="3 10">DNA-directed RNA polymerase subunit omega</fullName>
        <shortName evidence="10">RNAP omega subunit</shortName>
        <ecNumber evidence="2 10">2.7.7.6</ecNumber>
    </recommendedName>
    <alternativeName>
        <fullName evidence="10">RNA polymerase omega subunit</fullName>
    </alternativeName>
    <alternativeName>
        <fullName evidence="8 10">Transcriptase subunit omega</fullName>
    </alternativeName>
</protein>
<dbReference type="SMART" id="SM01409">
    <property type="entry name" value="RNA_pol_Rpb6"/>
    <property type="match status" value="1"/>
</dbReference>
<evidence type="ECO:0000256" key="8">
    <source>
        <dbReference type="ARBA" id="ARBA00029924"/>
    </source>
</evidence>
<dbReference type="GO" id="GO:0003899">
    <property type="term" value="F:DNA-directed RNA polymerase activity"/>
    <property type="evidence" value="ECO:0007669"/>
    <property type="project" value="UniProtKB-UniRule"/>
</dbReference>
<dbReference type="HAMAP" id="MF_00366">
    <property type="entry name" value="RNApol_bact_RpoZ"/>
    <property type="match status" value="1"/>
</dbReference>
<dbReference type="Gene3D" id="3.90.940.10">
    <property type="match status" value="1"/>
</dbReference>
<reference evidence="11" key="1">
    <citation type="submission" date="2020-10" db="EMBL/GenBank/DDBJ databases">
        <authorList>
            <person name="Gilroy R."/>
        </authorList>
    </citation>
    <scope>NUCLEOTIDE SEQUENCE</scope>
    <source>
        <strain evidence="11">CHK195-15760</strain>
    </source>
</reference>
<comment type="catalytic activity">
    <reaction evidence="9 10">
        <text>RNA(n) + a ribonucleoside 5'-triphosphate = RNA(n+1) + diphosphate</text>
        <dbReference type="Rhea" id="RHEA:21248"/>
        <dbReference type="Rhea" id="RHEA-COMP:14527"/>
        <dbReference type="Rhea" id="RHEA-COMP:17342"/>
        <dbReference type="ChEBI" id="CHEBI:33019"/>
        <dbReference type="ChEBI" id="CHEBI:61557"/>
        <dbReference type="ChEBI" id="CHEBI:140395"/>
        <dbReference type="EC" id="2.7.7.6"/>
    </reaction>
</comment>
<dbReference type="PANTHER" id="PTHR34476">
    <property type="entry name" value="DNA-DIRECTED RNA POLYMERASE SUBUNIT OMEGA"/>
    <property type="match status" value="1"/>
</dbReference>